<dbReference type="RefSeq" id="WP_104076374.1">
    <property type="nucleotide sequence ID" value="NZ_CP062168.1"/>
</dbReference>
<reference evidence="1 2" key="1">
    <citation type="submission" date="2018-01" db="EMBL/GenBank/DDBJ databases">
        <title>Genomic Encyclopedia of Type Strains, Phase III (KMG-III): the genomes of soil and plant-associated and newly described type strains.</title>
        <authorList>
            <person name="Whitman W."/>
        </authorList>
    </citation>
    <scope>NUCLEOTIDE SEQUENCE [LARGE SCALE GENOMIC DNA]</scope>
    <source>
        <strain evidence="1 2">HKI456</strain>
    </source>
</reference>
<organism evidence="1 2">
    <name type="scientific">Mycetohabitans endofungorum</name>
    <dbReference type="NCBI Taxonomy" id="417203"/>
    <lineage>
        <taxon>Bacteria</taxon>
        <taxon>Pseudomonadati</taxon>
        <taxon>Pseudomonadota</taxon>
        <taxon>Betaproteobacteria</taxon>
        <taxon>Burkholderiales</taxon>
        <taxon>Burkholderiaceae</taxon>
        <taxon>Mycetohabitans</taxon>
    </lineage>
</organism>
<comment type="caution">
    <text evidence="1">The sequence shown here is derived from an EMBL/GenBank/DDBJ whole genome shotgun (WGS) entry which is preliminary data.</text>
</comment>
<dbReference type="GO" id="GO:0005198">
    <property type="term" value="F:structural molecule activity"/>
    <property type="evidence" value="ECO:0007669"/>
    <property type="project" value="InterPro"/>
</dbReference>
<dbReference type="PANTHER" id="PTHR38009:SF1">
    <property type="entry name" value="CONSERVED HYPOTHETICAL PHAGE TAIL PROTEIN"/>
    <property type="match status" value="1"/>
</dbReference>
<keyword evidence="2" id="KW-1185">Reference proteome</keyword>
<dbReference type="Proteomes" id="UP000243096">
    <property type="component" value="Unassembled WGS sequence"/>
</dbReference>
<accession>A0A2P5KD60</accession>
<sequence length="149" mass="16467">MATTADQIATTYPIPVYRFKVTMGKDEMAFSNVSGLDLGFETITYKDGAGHVYRMPGQPSELNITLRRGVIKGKNELYDWISKISKNLIDKRDLSISLTDEAGTALLVTWNVTDAFPSKLSGPSFDATSNEVSIEELTLVADRLTITFH</sequence>
<dbReference type="NCBIfam" id="TIGR02241">
    <property type="entry name" value="conserved hypothetical phage tail region protein"/>
    <property type="match status" value="1"/>
</dbReference>
<name>A0A2P5KD60_9BURK</name>
<dbReference type="AlphaFoldDB" id="A0A2P5KD60"/>
<gene>
    <name evidence="1" type="ORF">B0O95_10219</name>
</gene>
<dbReference type="InterPro" id="IPR010667">
    <property type="entry name" value="Phage_T4_Gp19"/>
</dbReference>
<dbReference type="InterPro" id="IPR011747">
    <property type="entry name" value="CHP02241"/>
</dbReference>
<dbReference type="Pfam" id="PF06841">
    <property type="entry name" value="Phage_T4_gp19"/>
    <property type="match status" value="1"/>
</dbReference>
<evidence type="ECO:0000313" key="1">
    <source>
        <dbReference type="EMBL" id="PPB84622.1"/>
    </source>
</evidence>
<dbReference type="EMBL" id="PRDW01000002">
    <property type="protein sequence ID" value="PPB84622.1"/>
    <property type="molecule type" value="Genomic_DNA"/>
</dbReference>
<dbReference type="OrthoDB" id="9799891at2"/>
<proteinExistence type="predicted"/>
<evidence type="ECO:0000313" key="2">
    <source>
        <dbReference type="Proteomes" id="UP000243096"/>
    </source>
</evidence>
<protein>
    <submittedName>
        <fullName evidence="1">Phage tail-like protein</fullName>
    </submittedName>
</protein>
<dbReference type="PANTHER" id="PTHR38009">
    <property type="entry name" value="CONSERVED HYPOTHETICAL PHAGE TAIL PROTEIN"/>
    <property type="match status" value="1"/>
</dbReference>